<accession>A0A5M6IWJ4</accession>
<dbReference type="Proteomes" id="UP000325255">
    <property type="component" value="Unassembled WGS sequence"/>
</dbReference>
<dbReference type="AlphaFoldDB" id="A0A5M6IWJ4"/>
<dbReference type="PROSITE" id="PS51257">
    <property type="entry name" value="PROKAR_LIPOPROTEIN"/>
    <property type="match status" value="1"/>
</dbReference>
<dbReference type="RefSeq" id="WP_150040223.1">
    <property type="nucleotide sequence ID" value="NZ_OW485601.1"/>
</dbReference>
<keyword evidence="1" id="KW-1133">Transmembrane helix</keyword>
<proteinExistence type="predicted"/>
<evidence type="ECO:0000313" key="3">
    <source>
        <dbReference type="Proteomes" id="UP000325255"/>
    </source>
</evidence>
<comment type="caution">
    <text evidence="2">The sequence shown here is derived from an EMBL/GenBank/DDBJ whole genome shotgun (WGS) entry which is preliminary data.</text>
</comment>
<feature type="transmembrane region" description="Helical" evidence="1">
    <location>
        <begin position="12"/>
        <end position="33"/>
    </location>
</feature>
<sequence>MTAAISRKRERWPIWLPLAFCIATIAGCAGPAAEVIVQRPPNFPQAAQLRKIAVLDFGGSAGNQASERLEAELSSATTGGQPYFTMVSGRGRLPAAIAEGVGIGELQRLGRQLGVDAVYTGTANFSVQHQGYSESRSQCVAGDGSKKLVQRCTAMANYSVACQRTIAAVTVTPRAVSVNNAAIIYNKSVSKTQTDASCSDEGPPSPDGALLGGALQAALTEIREDVTPHEQTVRIPLMTEPDGLAGDAATRFSGAIAFAKVRNYERACGLWKSFPDAQADNLAVQYDLSICDEVLDGDVPGALSRLRRTEDRLTAPNRMVTERINYLSGLVVQARTMRQLKTNVARSAPAR</sequence>
<keyword evidence="1" id="KW-0472">Membrane</keyword>
<evidence type="ECO:0000256" key="1">
    <source>
        <dbReference type="SAM" id="Phobius"/>
    </source>
</evidence>
<dbReference type="OrthoDB" id="9129757at2"/>
<organism evidence="2 3">
    <name type="scientific">Rhodovastum atsumiense</name>
    <dbReference type="NCBI Taxonomy" id="504468"/>
    <lineage>
        <taxon>Bacteria</taxon>
        <taxon>Pseudomonadati</taxon>
        <taxon>Pseudomonadota</taxon>
        <taxon>Alphaproteobacteria</taxon>
        <taxon>Acetobacterales</taxon>
        <taxon>Acetobacteraceae</taxon>
        <taxon>Rhodovastum</taxon>
    </lineage>
</organism>
<keyword evidence="1" id="KW-0812">Transmembrane</keyword>
<gene>
    <name evidence="2" type="ORF">F1189_08095</name>
</gene>
<evidence type="ECO:0000313" key="2">
    <source>
        <dbReference type="EMBL" id="KAA5612690.1"/>
    </source>
</evidence>
<protein>
    <submittedName>
        <fullName evidence="2">Uncharacterized protein</fullName>
    </submittedName>
</protein>
<reference evidence="2 3" key="1">
    <citation type="submission" date="2019-09" db="EMBL/GenBank/DDBJ databases">
        <title>Genome sequence of Rhodovastum atsumiense, a diverse member of the Acetobacteraceae family of non-sulfur purple photosynthetic bacteria.</title>
        <authorList>
            <person name="Meyer T."/>
            <person name="Kyndt J."/>
        </authorList>
    </citation>
    <scope>NUCLEOTIDE SEQUENCE [LARGE SCALE GENOMIC DNA]</scope>
    <source>
        <strain evidence="2 3">DSM 21279</strain>
    </source>
</reference>
<keyword evidence="3" id="KW-1185">Reference proteome</keyword>
<name>A0A5M6IWJ4_9PROT</name>
<dbReference type="EMBL" id="VWPK01000010">
    <property type="protein sequence ID" value="KAA5612690.1"/>
    <property type="molecule type" value="Genomic_DNA"/>
</dbReference>